<dbReference type="Proteomes" id="UP000820818">
    <property type="component" value="Linkage Group LG5"/>
</dbReference>
<evidence type="ECO:0000256" key="3">
    <source>
        <dbReference type="ARBA" id="ARBA00022729"/>
    </source>
</evidence>
<keyword evidence="4" id="KW-0175">Coiled coil</keyword>
<organism evidence="7 8">
    <name type="scientific">Daphnia sinensis</name>
    <dbReference type="NCBI Taxonomy" id="1820382"/>
    <lineage>
        <taxon>Eukaryota</taxon>
        <taxon>Metazoa</taxon>
        <taxon>Ecdysozoa</taxon>
        <taxon>Arthropoda</taxon>
        <taxon>Crustacea</taxon>
        <taxon>Branchiopoda</taxon>
        <taxon>Diplostraca</taxon>
        <taxon>Cladocera</taxon>
        <taxon>Anomopoda</taxon>
        <taxon>Daphniidae</taxon>
        <taxon>Daphnia</taxon>
        <taxon>Daphnia similis group</taxon>
    </lineage>
</organism>
<keyword evidence="8" id="KW-1185">Reference proteome</keyword>
<comment type="caution">
    <text evidence="7">The sequence shown here is derived from an EMBL/GenBank/DDBJ whole genome shotgun (WGS) entry which is preliminary data.</text>
</comment>
<keyword evidence="2" id="KW-0964">Secreted</keyword>
<feature type="coiled-coil region" evidence="4">
    <location>
        <begin position="39"/>
        <end position="83"/>
    </location>
</feature>
<evidence type="ECO:0000256" key="2">
    <source>
        <dbReference type="ARBA" id="ARBA00022525"/>
    </source>
</evidence>
<evidence type="ECO:0000313" key="7">
    <source>
        <dbReference type="EMBL" id="KAI9557768.1"/>
    </source>
</evidence>
<reference evidence="7 8" key="1">
    <citation type="submission" date="2022-05" db="EMBL/GenBank/DDBJ databases">
        <title>A multi-omics perspective on studying reproductive biology in Daphnia sinensis.</title>
        <authorList>
            <person name="Jia J."/>
        </authorList>
    </citation>
    <scope>NUCLEOTIDE SEQUENCE [LARGE SCALE GENOMIC DNA]</scope>
    <source>
        <strain evidence="7 8">WSL</strain>
    </source>
</reference>
<dbReference type="GO" id="GO:0005615">
    <property type="term" value="C:extracellular space"/>
    <property type="evidence" value="ECO:0007669"/>
    <property type="project" value="TreeGrafter"/>
</dbReference>
<protein>
    <submittedName>
        <fullName evidence="7">C1q and tumor necrosis factor-related protein-like protein 3 isoform b</fullName>
    </submittedName>
</protein>
<evidence type="ECO:0000313" key="8">
    <source>
        <dbReference type="Proteomes" id="UP000820818"/>
    </source>
</evidence>
<sequence length="302" mass="34047">MRIIICFVVLLACSSINALTVDEQLLQLRDSFFEMRGILEEKNSRMDALELQVAQLEAKVIQLERVEIQNKMLMEEIALLQKKVRTTDIIDQPSMKAKKQMPTSCADLSAIGHTLNGLYSVIGNKSVESVYCDFTNSPNDPGFQTWLGHIDVKSSPAYFFVRRNQTFDETRTPIVFDIEWLNEGAAYDKTTGIFTAPAAGIYFFSVTGTAAFPASFFSSRLFFQIGLFQNDQVMAYAMPDEVDAYYQYETFALQTTLDLIKGDQISVRIQSMSEGPSLVAGMYTQFNGFLLEEDISQSLTLY</sequence>
<dbReference type="EMBL" id="WJBH02000005">
    <property type="protein sequence ID" value="KAI9557768.1"/>
    <property type="molecule type" value="Genomic_DNA"/>
</dbReference>
<feature type="signal peptide" evidence="5">
    <location>
        <begin position="1"/>
        <end position="18"/>
    </location>
</feature>
<dbReference type="PROSITE" id="PS50871">
    <property type="entry name" value="C1Q"/>
    <property type="match status" value="1"/>
</dbReference>
<keyword evidence="3 5" id="KW-0732">Signal</keyword>
<dbReference type="InterPro" id="IPR001073">
    <property type="entry name" value="C1q_dom"/>
</dbReference>
<feature type="domain" description="C1q" evidence="6">
    <location>
        <begin position="152"/>
        <end position="297"/>
    </location>
</feature>
<evidence type="ECO:0000256" key="4">
    <source>
        <dbReference type="SAM" id="Coils"/>
    </source>
</evidence>
<gene>
    <name evidence="7" type="ORF">GHT06_014516</name>
</gene>
<dbReference type="InterPro" id="IPR008983">
    <property type="entry name" value="Tumour_necrosis_fac-like_dom"/>
</dbReference>
<dbReference type="PANTHER" id="PTHR22923:SF62">
    <property type="entry name" value="CVP18"/>
    <property type="match status" value="1"/>
</dbReference>
<dbReference type="PANTHER" id="PTHR22923">
    <property type="entry name" value="CEREBELLIN-RELATED"/>
    <property type="match status" value="1"/>
</dbReference>
<dbReference type="Pfam" id="PF00386">
    <property type="entry name" value="C1q"/>
    <property type="match status" value="1"/>
</dbReference>
<proteinExistence type="predicted"/>
<dbReference type="SMART" id="SM00110">
    <property type="entry name" value="C1Q"/>
    <property type="match status" value="1"/>
</dbReference>
<evidence type="ECO:0000256" key="5">
    <source>
        <dbReference type="SAM" id="SignalP"/>
    </source>
</evidence>
<evidence type="ECO:0000259" key="6">
    <source>
        <dbReference type="PROSITE" id="PS50871"/>
    </source>
</evidence>
<dbReference type="AlphaFoldDB" id="A0AAD5L8P7"/>
<comment type="subcellular location">
    <subcellularLocation>
        <location evidence="1">Secreted</location>
    </subcellularLocation>
</comment>
<feature type="chain" id="PRO_5041915632" evidence="5">
    <location>
        <begin position="19"/>
        <end position="302"/>
    </location>
</feature>
<dbReference type="Gene3D" id="2.60.120.40">
    <property type="match status" value="1"/>
</dbReference>
<accession>A0AAD5L8P7</accession>
<name>A0AAD5L8P7_9CRUS</name>
<evidence type="ECO:0000256" key="1">
    <source>
        <dbReference type="ARBA" id="ARBA00004613"/>
    </source>
</evidence>
<dbReference type="SUPFAM" id="SSF49842">
    <property type="entry name" value="TNF-like"/>
    <property type="match status" value="1"/>
</dbReference>
<dbReference type="InterPro" id="IPR050822">
    <property type="entry name" value="Cerebellin_Synaptic_Org"/>
</dbReference>